<evidence type="ECO:0000256" key="8">
    <source>
        <dbReference type="ARBA" id="ARBA00022989"/>
    </source>
</evidence>
<dbReference type="PANTHER" id="PTHR24027">
    <property type="entry name" value="CADHERIN-23"/>
    <property type="match status" value="1"/>
</dbReference>
<dbReference type="GO" id="GO:0008013">
    <property type="term" value="F:beta-catenin binding"/>
    <property type="evidence" value="ECO:0007669"/>
    <property type="project" value="TreeGrafter"/>
</dbReference>
<dbReference type="CDD" id="cd11304">
    <property type="entry name" value="Cadherin_repeat"/>
    <property type="match status" value="2"/>
</dbReference>
<evidence type="ECO:0000256" key="3">
    <source>
        <dbReference type="ARBA" id="ARBA00022692"/>
    </source>
</evidence>
<protein>
    <recommendedName>
        <fullName evidence="14">Cadherin domain-containing protein</fullName>
    </recommendedName>
</protein>
<keyword evidence="11" id="KW-0325">Glycoprotein</keyword>
<dbReference type="SUPFAM" id="SSF49313">
    <property type="entry name" value="Cadherin-like"/>
    <property type="match status" value="2"/>
</dbReference>
<keyword evidence="9" id="KW-0472">Membrane</keyword>
<feature type="signal peptide" evidence="13">
    <location>
        <begin position="1"/>
        <end position="19"/>
    </location>
</feature>
<keyword evidence="4 13" id="KW-0732">Signal</keyword>
<keyword evidence="10" id="KW-1015">Disulfide bond</keyword>
<keyword evidence="7" id="KW-0130">Cell adhesion</keyword>
<evidence type="ECO:0000259" key="14">
    <source>
        <dbReference type="PROSITE" id="PS50268"/>
    </source>
</evidence>
<organism evidence="15 16">
    <name type="scientific">Exaiptasia diaphana</name>
    <name type="common">Tropical sea anemone</name>
    <name type="synonym">Aiptasia pulchella</name>
    <dbReference type="NCBI Taxonomy" id="2652724"/>
    <lineage>
        <taxon>Eukaryota</taxon>
        <taxon>Metazoa</taxon>
        <taxon>Cnidaria</taxon>
        <taxon>Anthozoa</taxon>
        <taxon>Hexacorallia</taxon>
        <taxon>Actiniaria</taxon>
        <taxon>Aiptasiidae</taxon>
        <taxon>Exaiptasia</taxon>
    </lineage>
</organism>
<evidence type="ECO:0000256" key="1">
    <source>
        <dbReference type="ARBA" id="ARBA00004167"/>
    </source>
</evidence>
<comment type="subcellular location">
    <subcellularLocation>
        <location evidence="1">Membrane</location>
        <topology evidence="1">Single-pass membrane protein</topology>
    </subcellularLocation>
</comment>
<evidence type="ECO:0000256" key="9">
    <source>
        <dbReference type="ARBA" id="ARBA00023136"/>
    </source>
</evidence>
<evidence type="ECO:0000256" key="12">
    <source>
        <dbReference type="PROSITE-ProRule" id="PRU00043"/>
    </source>
</evidence>
<dbReference type="Pfam" id="PF00028">
    <property type="entry name" value="Cadherin"/>
    <property type="match status" value="1"/>
</dbReference>
<feature type="domain" description="Cadherin" evidence="14">
    <location>
        <begin position="126"/>
        <end position="227"/>
    </location>
</feature>
<dbReference type="GO" id="GO:0045296">
    <property type="term" value="F:cadherin binding"/>
    <property type="evidence" value="ECO:0007669"/>
    <property type="project" value="TreeGrafter"/>
</dbReference>
<dbReference type="SMART" id="SM00112">
    <property type="entry name" value="CA"/>
    <property type="match status" value="2"/>
</dbReference>
<keyword evidence="8" id="KW-1133">Transmembrane helix</keyword>
<dbReference type="PRINTS" id="PR00205">
    <property type="entry name" value="CADHERIN"/>
</dbReference>
<dbReference type="Gene3D" id="2.60.40.60">
    <property type="entry name" value="Cadherins"/>
    <property type="match status" value="2"/>
</dbReference>
<keyword evidence="6 12" id="KW-0106">Calcium</keyword>
<evidence type="ECO:0000256" key="10">
    <source>
        <dbReference type="ARBA" id="ARBA00023157"/>
    </source>
</evidence>
<accession>A0A913YTC2</accession>
<proteinExistence type="predicted"/>
<dbReference type="Proteomes" id="UP000887567">
    <property type="component" value="Unplaced"/>
</dbReference>
<dbReference type="OrthoDB" id="6252479at2759"/>
<evidence type="ECO:0000256" key="5">
    <source>
        <dbReference type="ARBA" id="ARBA00022737"/>
    </source>
</evidence>
<dbReference type="GO" id="GO:0005509">
    <property type="term" value="F:calcium ion binding"/>
    <property type="evidence" value="ECO:0007669"/>
    <property type="project" value="UniProtKB-UniRule"/>
</dbReference>
<evidence type="ECO:0000256" key="4">
    <source>
        <dbReference type="ARBA" id="ARBA00022729"/>
    </source>
</evidence>
<dbReference type="AlphaFoldDB" id="A0A913YTC2"/>
<dbReference type="KEGG" id="epa:110250575"/>
<dbReference type="GeneID" id="110250575"/>
<dbReference type="OMA" id="GNFYFTN"/>
<dbReference type="GO" id="GO:0016477">
    <property type="term" value="P:cell migration"/>
    <property type="evidence" value="ECO:0007669"/>
    <property type="project" value="TreeGrafter"/>
</dbReference>
<dbReference type="GO" id="GO:0007156">
    <property type="term" value="P:homophilic cell adhesion via plasma membrane adhesion molecules"/>
    <property type="evidence" value="ECO:0007669"/>
    <property type="project" value="InterPro"/>
</dbReference>
<sequence>MLYLHIALSFILFLHLVEGNFYFTNSLGLQQLSEREELPVGTFIVQALTNQLAVDSFEISLDAATYFAINNTGHISIKQRIDREALISRTITGTITAKKSTASPNTVTATFRCVITDINDNVPSFPKRLYEVSTSEATSVGVLIFSQSAVDGDATLNSNLQYSIVSGNDGGKFAIDGTGKVSISSKLDYEQQIEYTLNITVRDQPGLSNWTILVVNIADQDDLPAKFTAFNYLGSVAEDATLVSIKTSLNMISNPSLKYQFSNLV</sequence>
<reference evidence="15" key="1">
    <citation type="submission" date="2022-11" db="UniProtKB">
        <authorList>
            <consortium name="EnsemblMetazoa"/>
        </authorList>
    </citation>
    <scope>IDENTIFICATION</scope>
</reference>
<name>A0A913YTC2_EXADI</name>
<evidence type="ECO:0000256" key="11">
    <source>
        <dbReference type="ARBA" id="ARBA00023180"/>
    </source>
</evidence>
<evidence type="ECO:0000256" key="7">
    <source>
        <dbReference type="ARBA" id="ARBA00022889"/>
    </source>
</evidence>
<feature type="domain" description="Cadherin" evidence="14">
    <location>
        <begin position="57"/>
        <end position="125"/>
    </location>
</feature>
<evidence type="ECO:0000313" key="16">
    <source>
        <dbReference type="Proteomes" id="UP000887567"/>
    </source>
</evidence>
<feature type="chain" id="PRO_5037862135" description="Cadherin domain-containing protein" evidence="13">
    <location>
        <begin position="20"/>
        <end position="265"/>
    </location>
</feature>
<evidence type="ECO:0000313" key="15">
    <source>
        <dbReference type="EnsemblMetazoa" id="XP_028518439.1"/>
    </source>
</evidence>
<evidence type="ECO:0000256" key="2">
    <source>
        <dbReference type="ARBA" id="ARBA00022536"/>
    </source>
</evidence>
<evidence type="ECO:0000256" key="13">
    <source>
        <dbReference type="SAM" id="SignalP"/>
    </source>
</evidence>
<keyword evidence="3" id="KW-0812">Transmembrane</keyword>
<dbReference type="EnsemblMetazoa" id="XM_028662638.1">
    <property type="protein sequence ID" value="XP_028518439.1"/>
    <property type="gene ID" value="LOC110250575"/>
</dbReference>
<dbReference type="RefSeq" id="XP_028518439.1">
    <property type="nucleotide sequence ID" value="XM_028662638.1"/>
</dbReference>
<keyword evidence="16" id="KW-1185">Reference proteome</keyword>
<dbReference type="GO" id="GO:0016342">
    <property type="term" value="C:catenin complex"/>
    <property type="evidence" value="ECO:0007669"/>
    <property type="project" value="TreeGrafter"/>
</dbReference>
<dbReference type="InterPro" id="IPR039808">
    <property type="entry name" value="Cadherin"/>
</dbReference>
<dbReference type="PANTHER" id="PTHR24027:SF438">
    <property type="entry name" value="CADHERIN 23"/>
    <property type="match status" value="1"/>
</dbReference>
<dbReference type="PROSITE" id="PS50268">
    <property type="entry name" value="CADHERIN_2"/>
    <property type="match status" value="2"/>
</dbReference>
<keyword evidence="5" id="KW-0677">Repeat</keyword>
<dbReference type="FunFam" id="2.60.40.60:FF:000024">
    <property type="entry name" value="FAT atypical cadherin 3"/>
    <property type="match status" value="1"/>
</dbReference>
<dbReference type="InterPro" id="IPR015919">
    <property type="entry name" value="Cadherin-like_sf"/>
</dbReference>
<evidence type="ECO:0000256" key="6">
    <source>
        <dbReference type="ARBA" id="ARBA00022837"/>
    </source>
</evidence>
<keyword evidence="2" id="KW-0245">EGF-like domain</keyword>
<dbReference type="InterPro" id="IPR002126">
    <property type="entry name" value="Cadherin-like_dom"/>
</dbReference>